<sequence>VVAVGSGGLTLKVSLERPRLDSSSQLPNTKDTPVKILKKSPSRGLIGQSEE</sequence>
<accession>C5KXW5</accession>
<evidence type="ECO:0000313" key="2">
    <source>
        <dbReference type="EMBL" id="EER10839.1"/>
    </source>
</evidence>
<feature type="compositionally biased region" description="Polar residues" evidence="1">
    <location>
        <begin position="21"/>
        <end position="31"/>
    </location>
</feature>
<gene>
    <name evidence="2" type="ORF">Pmar_PMAR000880</name>
</gene>
<name>C5KXW5_PERM5</name>
<protein>
    <submittedName>
        <fullName evidence="2">Uncharacterized protein</fullName>
    </submittedName>
</protein>
<evidence type="ECO:0000313" key="3">
    <source>
        <dbReference type="Proteomes" id="UP000007800"/>
    </source>
</evidence>
<feature type="non-terminal residue" evidence="2">
    <location>
        <position position="51"/>
    </location>
</feature>
<reference evidence="2 3" key="1">
    <citation type="submission" date="2008-07" db="EMBL/GenBank/DDBJ databases">
        <authorList>
            <person name="El-Sayed N."/>
            <person name="Caler E."/>
            <person name="Inman J."/>
            <person name="Amedeo P."/>
            <person name="Hass B."/>
            <person name="Wortman J."/>
        </authorList>
    </citation>
    <scope>NUCLEOTIDE SEQUENCE [LARGE SCALE GENOMIC DNA]</scope>
    <source>
        <strain evidence="3">ATCC 50983 / TXsc</strain>
    </source>
</reference>
<feature type="non-terminal residue" evidence="2">
    <location>
        <position position="1"/>
    </location>
</feature>
<dbReference type="GeneID" id="9039219"/>
<proteinExistence type="predicted"/>
<dbReference type="EMBL" id="GG677256">
    <property type="protein sequence ID" value="EER10839.1"/>
    <property type="molecule type" value="Genomic_DNA"/>
</dbReference>
<feature type="region of interest" description="Disordered" evidence="1">
    <location>
        <begin position="18"/>
        <end position="51"/>
    </location>
</feature>
<dbReference type="AlphaFoldDB" id="C5KXW5"/>
<dbReference type="Proteomes" id="UP000007800">
    <property type="component" value="Unassembled WGS sequence"/>
</dbReference>
<dbReference type="RefSeq" id="XP_002779044.1">
    <property type="nucleotide sequence ID" value="XM_002778998.1"/>
</dbReference>
<keyword evidence="3" id="KW-1185">Reference proteome</keyword>
<dbReference type="InParanoid" id="C5KXW5"/>
<organism evidence="3">
    <name type="scientific">Perkinsus marinus (strain ATCC 50983 / TXsc)</name>
    <dbReference type="NCBI Taxonomy" id="423536"/>
    <lineage>
        <taxon>Eukaryota</taxon>
        <taxon>Sar</taxon>
        <taxon>Alveolata</taxon>
        <taxon>Perkinsozoa</taxon>
        <taxon>Perkinsea</taxon>
        <taxon>Perkinsida</taxon>
        <taxon>Perkinsidae</taxon>
        <taxon>Perkinsus</taxon>
    </lineage>
</organism>
<evidence type="ECO:0000256" key="1">
    <source>
        <dbReference type="SAM" id="MobiDB-lite"/>
    </source>
</evidence>